<proteinExistence type="predicted"/>
<sequence>MNFGQQKHTVPLPSPRGIRRACANELYRTLKRLKTHVPEALVKEAEQLYYKRVIGHLVWITENKSNRKALADWWEEAVCDEIAALWNVDRNLLSSAFREAFGG</sequence>
<organism evidence="1 2">
    <name type="scientific">Cohnella pontilimi</name>
    <dbReference type="NCBI Taxonomy" id="2564100"/>
    <lineage>
        <taxon>Bacteria</taxon>
        <taxon>Bacillati</taxon>
        <taxon>Bacillota</taxon>
        <taxon>Bacilli</taxon>
        <taxon>Bacillales</taxon>
        <taxon>Paenibacillaceae</taxon>
        <taxon>Cohnella</taxon>
    </lineage>
</organism>
<evidence type="ECO:0000313" key="1">
    <source>
        <dbReference type="EMBL" id="TJY38505.1"/>
    </source>
</evidence>
<reference evidence="1 2" key="1">
    <citation type="submission" date="2019-04" db="EMBL/GenBank/DDBJ databases">
        <title>Cohnella sp. nov., isolated from soil.</title>
        <authorList>
            <person name="Kim W."/>
        </authorList>
    </citation>
    <scope>NUCLEOTIDE SEQUENCE [LARGE SCALE GENOMIC DNA]</scope>
    <source>
        <strain evidence="1 2">CAU 1483</strain>
    </source>
</reference>
<gene>
    <name evidence="1" type="ORF">E5161_20190</name>
</gene>
<dbReference type="Proteomes" id="UP000309673">
    <property type="component" value="Unassembled WGS sequence"/>
</dbReference>
<keyword evidence="2" id="KW-1185">Reference proteome</keyword>
<dbReference type="AlphaFoldDB" id="A0A4U0F1Z8"/>
<name>A0A4U0F1Z8_9BACL</name>
<accession>A0A4U0F1Z8</accession>
<dbReference type="OrthoDB" id="2633577at2"/>
<protein>
    <submittedName>
        <fullName evidence="1">Dehydrogenase</fullName>
    </submittedName>
</protein>
<comment type="caution">
    <text evidence="1">The sequence shown here is derived from an EMBL/GenBank/DDBJ whole genome shotgun (WGS) entry which is preliminary data.</text>
</comment>
<evidence type="ECO:0000313" key="2">
    <source>
        <dbReference type="Proteomes" id="UP000309673"/>
    </source>
</evidence>
<dbReference type="RefSeq" id="WP_136779684.1">
    <property type="nucleotide sequence ID" value="NZ_SUPK01000014.1"/>
</dbReference>
<dbReference type="EMBL" id="SUPK01000014">
    <property type="protein sequence ID" value="TJY38505.1"/>
    <property type="molecule type" value="Genomic_DNA"/>
</dbReference>